<reference evidence="1 2" key="1">
    <citation type="journal article" date="2010" name="Nature">
        <title>Genome sequencing and analysis of the model grass Brachypodium distachyon.</title>
        <authorList>
            <consortium name="International Brachypodium Initiative"/>
        </authorList>
    </citation>
    <scope>NUCLEOTIDE SEQUENCE [LARGE SCALE GENOMIC DNA]</scope>
    <source>
        <strain evidence="1 2">Bd21</strain>
    </source>
</reference>
<protein>
    <submittedName>
        <fullName evidence="1 2">Uncharacterized protein</fullName>
    </submittedName>
</protein>
<evidence type="ECO:0000313" key="3">
    <source>
        <dbReference type="Proteomes" id="UP000008810"/>
    </source>
</evidence>
<reference evidence="2" key="3">
    <citation type="submission" date="2018-08" db="UniProtKB">
        <authorList>
            <consortium name="EnsemblPlants"/>
        </authorList>
    </citation>
    <scope>IDENTIFICATION</scope>
    <source>
        <strain evidence="2">cv. Bd21</strain>
    </source>
</reference>
<proteinExistence type="predicted"/>
<dbReference type="AlphaFoldDB" id="A0A0Q3L4L8"/>
<dbReference type="Gramene" id="KQJ87597">
    <property type="protein sequence ID" value="KQJ87597"/>
    <property type="gene ID" value="BRADI_4g12169v3"/>
</dbReference>
<dbReference type="EMBL" id="CM000883">
    <property type="protein sequence ID" value="KQJ87597.2"/>
    <property type="molecule type" value="Genomic_DNA"/>
</dbReference>
<evidence type="ECO:0000313" key="2">
    <source>
        <dbReference type="EnsemblPlants" id="KQJ87597"/>
    </source>
</evidence>
<sequence length="82" mass="9322">MLRNVVQFFGTYTRVTQLRYYNRLLSLPSLPSSWWLVLAASSPAALPRCHGYLSSATQWRGAAGIDARQESCRRSWRTRGSS</sequence>
<dbReference type="InParanoid" id="A0A0Q3L4L8"/>
<dbReference type="EnsemblPlants" id="KQJ87597">
    <property type="protein sequence ID" value="KQJ87597"/>
    <property type="gene ID" value="BRADI_4g12169v3"/>
</dbReference>
<gene>
    <name evidence="1" type="ORF">BRADI_4g12169v3</name>
</gene>
<dbReference type="Proteomes" id="UP000008810">
    <property type="component" value="Chromosome 4"/>
</dbReference>
<reference evidence="1" key="2">
    <citation type="submission" date="2017-06" db="EMBL/GenBank/DDBJ databases">
        <title>WGS assembly of Brachypodium distachyon.</title>
        <authorList>
            <consortium name="The International Brachypodium Initiative"/>
            <person name="Lucas S."/>
            <person name="Harmon-Smith M."/>
            <person name="Lail K."/>
            <person name="Tice H."/>
            <person name="Grimwood J."/>
            <person name="Bruce D."/>
            <person name="Barry K."/>
            <person name="Shu S."/>
            <person name="Lindquist E."/>
            <person name="Wang M."/>
            <person name="Pitluck S."/>
            <person name="Vogel J.P."/>
            <person name="Garvin D.F."/>
            <person name="Mockler T.C."/>
            <person name="Schmutz J."/>
            <person name="Rokhsar D."/>
            <person name="Bevan M.W."/>
        </authorList>
    </citation>
    <scope>NUCLEOTIDE SEQUENCE</scope>
    <source>
        <strain evidence="1">Bd21</strain>
    </source>
</reference>
<keyword evidence="3" id="KW-1185">Reference proteome</keyword>
<accession>A0A0Q3L4L8</accession>
<name>A0A0Q3L4L8_BRADI</name>
<organism evidence="1">
    <name type="scientific">Brachypodium distachyon</name>
    <name type="common">Purple false brome</name>
    <name type="synonym">Trachynia distachya</name>
    <dbReference type="NCBI Taxonomy" id="15368"/>
    <lineage>
        <taxon>Eukaryota</taxon>
        <taxon>Viridiplantae</taxon>
        <taxon>Streptophyta</taxon>
        <taxon>Embryophyta</taxon>
        <taxon>Tracheophyta</taxon>
        <taxon>Spermatophyta</taxon>
        <taxon>Magnoliopsida</taxon>
        <taxon>Liliopsida</taxon>
        <taxon>Poales</taxon>
        <taxon>Poaceae</taxon>
        <taxon>BOP clade</taxon>
        <taxon>Pooideae</taxon>
        <taxon>Stipodae</taxon>
        <taxon>Brachypodieae</taxon>
        <taxon>Brachypodium</taxon>
    </lineage>
</organism>
<evidence type="ECO:0000313" key="1">
    <source>
        <dbReference type="EMBL" id="KQJ87597.2"/>
    </source>
</evidence>